<evidence type="ECO:0000313" key="2">
    <source>
        <dbReference type="Proteomes" id="UP000589036"/>
    </source>
</evidence>
<organism evidence="1 2">
    <name type="scientific">Spinactinospora alkalitolerans</name>
    <dbReference type="NCBI Taxonomy" id="687207"/>
    <lineage>
        <taxon>Bacteria</taxon>
        <taxon>Bacillati</taxon>
        <taxon>Actinomycetota</taxon>
        <taxon>Actinomycetes</taxon>
        <taxon>Streptosporangiales</taxon>
        <taxon>Nocardiopsidaceae</taxon>
        <taxon>Spinactinospora</taxon>
    </lineage>
</organism>
<proteinExistence type="predicted"/>
<name>A0A852U2I0_9ACTN</name>
<protein>
    <submittedName>
        <fullName evidence="1">Uncharacterized protein</fullName>
    </submittedName>
</protein>
<reference evidence="1 2" key="1">
    <citation type="submission" date="2020-07" db="EMBL/GenBank/DDBJ databases">
        <title>Sequencing the genomes of 1000 actinobacteria strains.</title>
        <authorList>
            <person name="Klenk H.-P."/>
        </authorList>
    </citation>
    <scope>NUCLEOTIDE SEQUENCE [LARGE SCALE GENOMIC DNA]</scope>
    <source>
        <strain evidence="1 2">CXB654</strain>
    </source>
</reference>
<sequence>MMRLSRPVLAGIGAVAVAGAIGGAVLGTRASFTAEADSGALPVTAGELDVALRTGPAGAVRIDFGDAGPGRMWPESGAFELELSNTGDIDGVVSELATATVSDRTPEGAEPLSRALEVAWSDRSRQDWSDPGLEWEPVATAEQADGRTIGSDLGELEEGRTRTLYLKVRFAEDRDAADYAGSTSDFRLTATVRSRRS</sequence>
<evidence type="ECO:0000313" key="1">
    <source>
        <dbReference type="EMBL" id="NYE50409.1"/>
    </source>
</evidence>
<comment type="caution">
    <text evidence="1">The sequence shown here is derived from an EMBL/GenBank/DDBJ whole genome shotgun (WGS) entry which is preliminary data.</text>
</comment>
<dbReference type="RefSeq" id="WP_179645894.1">
    <property type="nucleotide sequence ID" value="NZ_BAAAYY010000014.1"/>
</dbReference>
<dbReference type="AlphaFoldDB" id="A0A852U2I0"/>
<gene>
    <name evidence="1" type="ORF">HDA32_005529</name>
</gene>
<dbReference type="EMBL" id="JACCCC010000001">
    <property type="protein sequence ID" value="NYE50409.1"/>
    <property type="molecule type" value="Genomic_DNA"/>
</dbReference>
<accession>A0A852U2I0</accession>
<keyword evidence="2" id="KW-1185">Reference proteome</keyword>
<dbReference type="Proteomes" id="UP000589036">
    <property type="component" value="Unassembled WGS sequence"/>
</dbReference>